<dbReference type="NCBIfam" id="TIGR02532">
    <property type="entry name" value="IV_pilin_GFxxxE"/>
    <property type="match status" value="1"/>
</dbReference>
<evidence type="ECO:0000256" key="4">
    <source>
        <dbReference type="ARBA" id="ARBA00022481"/>
    </source>
</evidence>
<keyword evidence="7" id="KW-1133">Transmembrane helix</keyword>
<keyword evidence="3" id="KW-1003">Cell membrane</keyword>
<dbReference type="GO" id="GO:0005886">
    <property type="term" value="C:plasma membrane"/>
    <property type="evidence" value="ECO:0007669"/>
    <property type="project" value="UniProtKB-SubCell"/>
</dbReference>
<evidence type="ECO:0000256" key="3">
    <source>
        <dbReference type="ARBA" id="ARBA00022475"/>
    </source>
</evidence>
<comment type="subcellular location">
    <subcellularLocation>
        <location evidence="1">Cell inner membrane</location>
        <topology evidence="1">Single-pass membrane protein</topology>
    </subcellularLocation>
</comment>
<dbReference type="GeneID" id="74937470"/>
<keyword evidence="5" id="KW-0997">Cell inner membrane</keyword>
<evidence type="ECO:0000256" key="1">
    <source>
        <dbReference type="ARBA" id="ARBA00004377"/>
    </source>
</evidence>
<keyword evidence="4" id="KW-0488">Methylation</keyword>
<evidence type="ECO:0000256" key="10">
    <source>
        <dbReference type="ARBA" id="ARBA00030775"/>
    </source>
</evidence>
<evidence type="ECO:0000256" key="2">
    <source>
        <dbReference type="ARBA" id="ARBA00021549"/>
    </source>
</evidence>
<dbReference type="InterPro" id="IPR012902">
    <property type="entry name" value="N_methyl_site"/>
</dbReference>
<evidence type="ECO:0000313" key="13">
    <source>
        <dbReference type="Proteomes" id="UP001158297"/>
    </source>
</evidence>
<dbReference type="SUPFAM" id="SSF54523">
    <property type="entry name" value="Pili subunits"/>
    <property type="match status" value="1"/>
</dbReference>
<dbReference type="InterPro" id="IPR022346">
    <property type="entry name" value="T2SS_GspH"/>
</dbReference>
<dbReference type="Gene3D" id="3.55.40.10">
    <property type="entry name" value="minor pseudopilin epsh domain"/>
    <property type="match status" value="1"/>
</dbReference>
<feature type="domain" description="General secretion pathway GspH" evidence="11">
    <location>
        <begin position="50"/>
        <end position="161"/>
    </location>
</feature>
<protein>
    <recommendedName>
        <fullName evidence="2">Type II secretion system protein H</fullName>
    </recommendedName>
    <alternativeName>
        <fullName evidence="10">General secretion pathway protein H</fullName>
    </alternativeName>
</protein>
<evidence type="ECO:0000259" key="11">
    <source>
        <dbReference type="Pfam" id="PF12019"/>
    </source>
</evidence>
<dbReference type="InterPro" id="IPR045584">
    <property type="entry name" value="Pilin-like"/>
</dbReference>
<dbReference type="Pfam" id="PF12019">
    <property type="entry name" value="GspH"/>
    <property type="match status" value="1"/>
</dbReference>
<keyword evidence="6" id="KW-0812">Transmembrane</keyword>
<name>A0AA42HWG0_9BURK</name>
<dbReference type="GO" id="GO:0015627">
    <property type="term" value="C:type II protein secretion system complex"/>
    <property type="evidence" value="ECO:0007669"/>
    <property type="project" value="InterPro"/>
</dbReference>
<evidence type="ECO:0000256" key="9">
    <source>
        <dbReference type="ARBA" id="ARBA00025772"/>
    </source>
</evidence>
<evidence type="ECO:0000256" key="6">
    <source>
        <dbReference type="ARBA" id="ARBA00022692"/>
    </source>
</evidence>
<evidence type="ECO:0000313" key="12">
    <source>
        <dbReference type="EMBL" id="MDH0361485.1"/>
    </source>
</evidence>
<organism evidence="12 13">
    <name type="scientific">Comamonas aquatica</name>
    <dbReference type="NCBI Taxonomy" id="225991"/>
    <lineage>
        <taxon>Bacteria</taxon>
        <taxon>Pseudomonadati</taxon>
        <taxon>Pseudomonadota</taxon>
        <taxon>Betaproteobacteria</taxon>
        <taxon>Burkholderiales</taxon>
        <taxon>Comamonadaceae</taxon>
        <taxon>Comamonas</taxon>
    </lineage>
</organism>
<comment type="similarity">
    <text evidence="9">Belongs to the GSP H family.</text>
</comment>
<reference evidence="12" key="1">
    <citation type="submission" date="2022-09" db="EMBL/GenBank/DDBJ databases">
        <title>Intensive care unit water sources are persistently colonized with multi-drug resistant bacteria and are the site of extensive horizontal gene transfer of antibiotic resistance genes.</title>
        <authorList>
            <person name="Diorio-Toth L."/>
        </authorList>
    </citation>
    <scope>NUCLEOTIDE SEQUENCE</scope>
    <source>
        <strain evidence="12">GD04130</strain>
    </source>
</reference>
<dbReference type="RefSeq" id="WP_045267279.1">
    <property type="nucleotide sequence ID" value="NZ_CAURON010000007.1"/>
</dbReference>
<dbReference type="GO" id="GO:0015628">
    <property type="term" value="P:protein secretion by the type II secretion system"/>
    <property type="evidence" value="ECO:0007669"/>
    <property type="project" value="InterPro"/>
</dbReference>
<comment type="caution">
    <text evidence="12">The sequence shown here is derived from an EMBL/GenBank/DDBJ whole genome shotgun (WGS) entry which is preliminary data.</text>
</comment>
<dbReference type="Pfam" id="PF07963">
    <property type="entry name" value="N_methyl"/>
    <property type="match status" value="1"/>
</dbReference>
<dbReference type="EMBL" id="JAODZU010000001">
    <property type="protein sequence ID" value="MDH0361485.1"/>
    <property type="molecule type" value="Genomic_DNA"/>
</dbReference>
<keyword evidence="8" id="KW-0472">Membrane</keyword>
<evidence type="ECO:0000256" key="8">
    <source>
        <dbReference type="ARBA" id="ARBA00023136"/>
    </source>
</evidence>
<evidence type="ECO:0000256" key="7">
    <source>
        <dbReference type="ARBA" id="ARBA00022989"/>
    </source>
</evidence>
<proteinExistence type="inferred from homology"/>
<accession>A0AA42HWG0</accession>
<evidence type="ECO:0000256" key="5">
    <source>
        <dbReference type="ARBA" id="ARBA00022519"/>
    </source>
</evidence>
<dbReference type="PROSITE" id="PS00409">
    <property type="entry name" value="PROKAR_NTER_METHYL"/>
    <property type="match status" value="1"/>
</dbReference>
<sequence length="196" mass="20928">MRRNHLPHLLPRGFTLIELMVTLALLAILASIAAPSLGTYRRNAELTSVTNSLVAALNAARSEGMKRNMNAMVTPLSNDNQWVNGWRVFIDVDRSGAYNSGDIVVMEQAALPSYLAVTANGTSAESPSYILYDGSGFSKTKAGAFGANTLEIKRGDVGTTNFREIRRLKIAATGRIRTCTPKSASDTACSATGADS</sequence>
<dbReference type="AlphaFoldDB" id="A0AA42HWG0"/>
<gene>
    <name evidence="12" type="ORF">N7330_00205</name>
</gene>
<dbReference type="Proteomes" id="UP001158297">
    <property type="component" value="Unassembled WGS sequence"/>
</dbReference>